<protein>
    <submittedName>
        <fullName evidence="1">Uncharacterized protein</fullName>
    </submittedName>
</protein>
<gene>
    <name evidence="1" type="ORF">S06H3_55066</name>
</gene>
<organism evidence="1">
    <name type="scientific">marine sediment metagenome</name>
    <dbReference type="NCBI Taxonomy" id="412755"/>
    <lineage>
        <taxon>unclassified sequences</taxon>
        <taxon>metagenomes</taxon>
        <taxon>ecological metagenomes</taxon>
    </lineage>
</organism>
<proteinExistence type="predicted"/>
<name>X1PH23_9ZZZZ</name>
<evidence type="ECO:0000313" key="1">
    <source>
        <dbReference type="EMBL" id="GAI55597.1"/>
    </source>
</evidence>
<comment type="caution">
    <text evidence="1">The sequence shown here is derived from an EMBL/GenBank/DDBJ whole genome shotgun (WGS) entry which is preliminary data.</text>
</comment>
<accession>X1PH23</accession>
<dbReference type="AlphaFoldDB" id="X1PH23"/>
<reference evidence="1" key="1">
    <citation type="journal article" date="2014" name="Front. Microbiol.">
        <title>High frequency of phylogenetically diverse reductive dehalogenase-homologous genes in deep subseafloor sedimentary metagenomes.</title>
        <authorList>
            <person name="Kawai M."/>
            <person name="Futagami T."/>
            <person name="Toyoda A."/>
            <person name="Takaki Y."/>
            <person name="Nishi S."/>
            <person name="Hori S."/>
            <person name="Arai W."/>
            <person name="Tsubouchi T."/>
            <person name="Morono Y."/>
            <person name="Uchiyama I."/>
            <person name="Ito T."/>
            <person name="Fujiyama A."/>
            <person name="Inagaki F."/>
            <person name="Takami H."/>
        </authorList>
    </citation>
    <scope>NUCLEOTIDE SEQUENCE</scope>
    <source>
        <strain evidence="1">Expedition CK06-06</strain>
    </source>
</reference>
<sequence>MSVKLRNAAELTYRLRDIPKPGLVDLMNLFIGLEFSIQKKKPLDRIGYR</sequence>
<dbReference type="EMBL" id="BARV01035270">
    <property type="protein sequence ID" value="GAI55597.1"/>
    <property type="molecule type" value="Genomic_DNA"/>
</dbReference>